<keyword evidence="3" id="KW-0805">Transcription regulation</keyword>
<evidence type="ECO:0000256" key="2">
    <source>
        <dbReference type="ARBA" id="ARBA00022737"/>
    </source>
</evidence>
<keyword evidence="2" id="KW-0677">Repeat</keyword>
<dbReference type="GO" id="GO:0006355">
    <property type="term" value="P:regulation of DNA-templated transcription"/>
    <property type="evidence" value="ECO:0007669"/>
    <property type="project" value="InterPro"/>
</dbReference>
<dbReference type="PROSITE" id="PS51372">
    <property type="entry name" value="PRD_2"/>
    <property type="match status" value="2"/>
</dbReference>
<dbReference type="InterPro" id="IPR036095">
    <property type="entry name" value="PTS_EIIB-like_sf"/>
</dbReference>
<dbReference type="SUPFAM" id="SSF46785">
    <property type="entry name" value="Winged helix' DNA-binding domain"/>
    <property type="match status" value="1"/>
</dbReference>
<evidence type="ECO:0000256" key="5">
    <source>
        <dbReference type="SAM" id="Coils"/>
    </source>
</evidence>
<evidence type="ECO:0000313" key="9">
    <source>
        <dbReference type="Proteomes" id="UP000185829"/>
    </source>
</evidence>
<dbReference type="SUPFAM" id="SSF52794">
    <property type="entry name" value="PTS system IIB component-like"/>
    <property type="match status" value="1"/>
</dbReference>
<feature type="domain" description="PRD" evidence="7">
    <location>
        <begin position="309"/>
        <end position="416"/>
    </location>
</feature>
<keyword evidence="4" id="KW-0804">Transcription</keyword>
<feature type="domain" description="PRD" evidence="7">
    <location>
        <begin position="524"/>
        <end position="626"/>
    </location>
</feature>
<dbReference type="Pfam" id="PF08279">
    <property type="entry name" value="HTH_11"/>
    <property type="match status" value="1"/>
</dbReference>
<dbReference type="PANTHER" id="PTHR30185">
    <property type="entry name" value="CRYPTIC BETA-GLUCOSIDE BGL OPERON ANTITERMINATOR"/>
    <property type="match status" value="1"/>
</dbReference>
<evidence type="ECO:0000256" key="1">
    <source>
        <dbReference type="ARBA" id="ARBA00022679"/>
    </source>
</evidence>
<evidence type="ECO:0000259" key="7">
    <source>
        <dbReference type="PROSITE" id="PS51372"/>
    </source>
</evidence>
<feature type="domain" description="PTS EIIB type-2" evidence="6">
    <location>
        <begin position="421"/>
        <end position="510"/>
    </location>
</feature>
<dbReference type="InterPro" id="IPR036634">
    <property type="entry name" value="PRD_sf"/>
</dbReference>
<evidence type="ECO:0000259" key="6">
    <source>
        <dbReference type="PROSITE" id="PS51099"/>
    </source>
</evidence>
<evidence type="ECO:0000256" key="4">
    <source>
        <dbReference type="ARBA" id="ARBA00023163"/>
    </source>
</evidence>
<dbReference type="InterPro" id="IPR013196">
    <property type="entry name" value="HTH_11"/>
</dbReference>
<dbReference type="AlphaFoldDB" id="A0A9X8WMD2"/>
<dbReference type="CDD" id="cd05568">
    <property type="entry name" value="PTS_IIB_bgl_like"/>
    <property type="match status" value="1"/>
</dbReference>
<dbReference type="EMBL" id="FTMX01000007">
    <property type="protein sequence ID" value="SIR91645.1"/>
    <property type="molecule type" value="Genomic_DNA"/>
</dbReference>
<dbReference type="PROSITE" id="PS51099">
    <property type="entry name" value="PTS_EIIB_TYPE_2"/>
    <property type="match status" value="1"/>
</dbReference>
<keyword evidence="5" id="KW-0175">Coiled coil</keyword>
<dbReference type="InterPro" id="IPR011608">
    <property type="entry name" value="PRD"/>
</dbReference>
<dbReference type="SUPFAM" id="SSF63520">
    <property type="entry name" value="PTS-regulatory domain, PRD"/>
    <property type="match status" value="1"/>
</dbReference>
<evidence type="ECO:0000313" key="8">
    <source>
        <dbReference type="EMBL" id="SIR91645.1"/>
    </source>
</evidence>
<dbReference type="InterPro" id="IPR036388">
    <property type="entry name" value="WH-like_DNA-bd_sf"/>
</dbReference>
<sequence length="626" mass="73729">MLITMINVVIKMLTTREYRMVRELLQTVNAIRIKDLSEEFCVSVRTIKNDLDNVRSWFKEQGVTFHSQPNKGIWIECLEVERIYLRNKMEQIGKSEMYPDQSIRVHLIIGYLLIQPGYVTAQMLADYLDVSRNTIINDLNLVDEYVKPWIVHLERKQRSGYQLVGEEKYIRLLYEHIIREDLSHDKIYQIIMCILNEEENQDVEWALGDGLLFSYNLAMKYMRKELKQIEKNLHKQSELITLLIRLMVSVTRLSLGYSLGSYRLLKRDKCTKPQESFLLKVMDNIFEEAELALLESEFLYISGGMFEETKQIDSTYVTKQIIRYVSEKENINYDNDMKLYSNLLAHLSLRLQSGTTYLEEINPFTNEINKNHSTLIQAIKEACQFYLGNYVILAQESFCAFIALHFLVSYENKLIDKRKKAKAIYVCATGHGVARLIKNKVEREIPDIHIFAYCSIMEVDEICKKEQIDLIVSVFPIEANIPVIVVNPLPTKSDLKSIKKEVEAIISCEYRQVDNFITNESYEERNMESEAISQEIIVKGYEVYQEIIFGFFKEADQQNKRNALMMHIFLMVHRYYFGKQYDYFSYSNENLNEKDERTKQKLQEIMEKNNLQLNDAELTALLQYFK</sequence>
<keyword evidence="1" id="KW-0808">Transferase</keyword>
<proteinExistence type="predicted"/>
<dbReference type="Gene3D" id="3.40.50.2300">
    <property type="match status" value="1"/>
</dbReference>
<feature type="coiled-coil region" evidence="5">
    <location>
        <begin position="588"/>
        <end position="619"/>
    </location>
</feature>
<dbReference type="InterPro" id="IPR050661">
    <property type="entry name" value="BglG_antiterminators"/>
</dbReference>
<dbReference type="PANTHER" id="PTHR30185:SF18">
    <property type="entry name" value="TRANSCRIPTIONAL REGULATOR MTLR"/>
    <property type="match status" value="1"/>
</dbReference>
<gene>
    <name evidence="8" type="ORF">SAMN05878482_10777</name>
</gene>
<dbReference type="Gene3D" id="1.10.10.10">
    <property type="entry name" value="Winged helix-like DNA-binding domain superfamily/Winged helix DNA-binding domain"/>
    <property type="match status" value="2"/>
</dbReference>
<reference evidence="8 9" key="1">
    <citation type="submission" date="2017-01" db="EMBL/GenBank/DDBJ databases">
        <authorList>
            <person name="Varghese N."/>
            <person name="Submissions S."/>
        </authorList>
    </citation>
    <scope>NUCLEOTIDE SEQUENCE [LARGE SCALE GENOMIC DNA]</scope>
    <source>
        <strain evidence="8 9">RUG2-6</strain>
    </source>
</reference>
<dbReference type="GO" id="GO:0008982">
    <property type="term" value="F:protein-N(PI)-phosphohistidine-sugar phosphotransferase activity"/>
    <property type="evidence" value="ECO:0007669"/>
    <property type="project" value="InterPro"/>
</dbReference>
<dbReference type="InterPro" id="IPR013011">
    <property type="entry name" value="PTS_EIIB_2"/>
</dbReference>
<organism evidence="8 9">
    <name type="scientific">Peribacillus simplex</name>
    <dbReference type="NCBI Taxonomy" id="1478"/>
    <lineage>
        <taxon>Bacteria</taxon>
        <taxon>Bacillati</taxon>
        <taxon>Bacillota</taxon>
        <taxon>Bacilli</taxon>
        <taxon>Bacillales</taxon>
        <taxon>Bacillaceae</taxon>
        <taxon>Peribacillus</taxon>
    </lineage>
</organism>
<comment type="caution">
    <text evidence="8">The sequence shown here is derived from an EMBL/GenBank/DDBJ whole genome shotgun (WGS) entry which is preliminary data.</text>
</comment>
<evidence type="ECO:0000256" key="3">
    <source>
        <dbReference type="ARBA" id="ARBA00023015"/>
    </source>
</evidence>
<dbReference type="InterPro" id="IPR036390">
    <property type="entry name" value="WH_DNA-bd_sf"/>
</dbReference>
<dbReference type="Gene3D" id="1.10.1790.10">
    <property type="entry name" value="PRD domain"/>
    <property type="match status" value="1"/>
</dbReference>
<name>A0A9X8WMD2_9BACI</name>
<dbReference type="Pfam" id="PF00874">
    <property type="entry name" value="PRD"/>
    <property type="match status" value="1"/>
</dbReference>
<dbReference type="GO" id="GO:0009401">
    <property type="term" value="P:phosphoenolpyruvate-dependent sugar phosphotransferase system"/>
    <property type="evidence" value="ECO:0007669"/>
    <property type="project" value="InterPro"/>
</dbReference>
<dbReference type="Proteomes" id="UP000185829">
    <property type="component" value="Unassembled WGS sequence"/>
</dbReference>
<protein>
    <submittedName>
        <fullName evidence="8">Transcriptional antiterminator, BglG family</fullName>
    </submittedName>
</protein>
<accession>A0A9X8WMD2</accession>